<dbReference type="InterPro" id="IPR011936">
    <property type="entry name" value="Myxo_disulph_rpt"/>
</dbReference>
<dbReference type="AlphaFoldDB" id="A0DNQ2"/>
<evidence type="ECO:0000256" key="5">
    <source>
        <dbReference type="SAM" id="SignalP"/>
    </source>
</evidence>
<feature type="transmembrane region" description="Helical" evidence="4">
    <location>
        <begin position="957"/>
        <end position="977"/>
    </location>
</feature>
<dbReference type="PANTHER" id="PTHR38934:SF6">
    <property type="entry name" value="CHROMOSOME UNDETERMINED SCAFFOLD_176, WHOLE GENOME SHOTGUN SEQUENCE"/>
    <property type="match status" value="1"/>
</dbReference>
<accession>A0DNQ2</accession>
<dbReference type="OrthoDB" id="305292at2759"/>
<dbReference type="NCBIfam" id="TIGR02232">
    <property type="entry name" value="myxo_disulf_rpt"/>
    <property type="match status" value="1"/>
</dbReference>
<feature type="domain" description="EGF-like" evidence="6">
    <location>
        <begin position="181"/>
        <end position="211"/>
    </location>
</feature>
<dbReference type="InterPro" id="IPR006212">
    <property type="entry name" value="Furin_repeat"/>
</dbReference>
<evidence type="ECO:0000256" key="3">
    <source>
        <dbReference type="ARBA" id="ARBA00023157"/>
    </source>
</evidence>
<dbReference type="SMART" id="SM00261">
    <property type="entry name" value="FU"/>
    <property type="match status" value="5"/>
</dbReference>
<dbReference type="eggNOG" id="KOG3525">
    <property type="taxonomic scope" value="Eukaryota"/>
</dbReference>
<keyword evidence="2" id="KW-0677">Repeat</keyword>
<dbReference type="SUPFAM" id="SSF57184">
    <property type="entry name" value="Growth factor receptor domain"/>
    <property type="match status" value="4"/>
</dbReference>
<dbReference type="GeneID" id="5037851"/>
<evidence type="ECO:0000313" key="7">
    <source>
        <dbReference type="EMBL" id="CAK84669.1"/>
    </source>
</evidence>
<feature type="transmembrane region" description="Helical" evidence="4">
    <location>
        <begin position="989"/>
        <end position="1010"/>
    </location>
</feature>
<organism evidence="7 8">
    <name type="scientific">Paramecium tetraurelia</name>
    <dbReference type="NCBI Taxonomy" id="5888"/>
    <lineage>
        <taxon>Eukaryota</taxon>
        <taxon>Sar</taxon>
        <taxon>Alveolata</taxon>
        <taxon>Ciliophora</taxon>
        <taxon>Intramacronucleata</taxon>
        <taxon>Oligohymenophorea</taxon>
        <taxon>Peniculida</taxon>
        <taxon>Parameciidae</taxon>
        <taxon>Paramecium</taxon>
    </lineage>
</organism>
<dbReference type="HOGENOM" id="CLU_004566_0_0_1"/>
<dbReference type="STRING" id="5888.A0DNQ2"/>
<gene>
    <name evidence="7" type="ORF">GSPATT00018865001</name>
</gene>
<keyword evidence="3" id="KW-1015">Disulfide bond</keyword>
<sequence length="1057" mass="122580">MLLIVIFHAYYLTQNILTRQECQTDICICHGSSHQCRCYFYQAPYCDGYGPSSTCFTNPGCLGCDDNSQCLNCISQKQFVDSSQNCVDCPEHCLTCTSESNCQSCITNNYYLDAGLCKQCQFPCQSCNSLHNCLTCVSQQFYLISGLCRQCDSPCLTCLTQTQCLTCVDNSYYLDQSTCIPCQSPCLTCSNQNLCFSCVSNDYQLINGLCIVQCPLNCLICQKSQQCTTCEDGYYLNASYSCVKCQDPCENCLSQELCITCQSLYYQKNQHCILCQQPCNTCIDEQKCSSCVDGYYLFNQTCNQCSLNCLKCDQYRCYQCNKQSQLFNDQCIDCTIPMNHTFDICNYQNCHDGVWTHGEECDNGNSYGCINCTIQKGYPSQCSRCIQNCIQCEANRFCQVCKDGYFLNANHQCQECNIECKTCFYQPNNCSSCKIINKDFQSCQLCEINHGYYTDFENNQCYSKCGDNIKTTQEQCDDGNNFNGDGCSSNCQIEDGFYCIDGHCDTLIQGEIQVSQQQFNFDAPSKQFIIQFKNYALNSDSEIVPIIQFLNCQINQSLIVVKQNITEEMYFQHRVIEINIEFENNCIKDKMEVNIVQRYKNNSKKNIVLSFLTFQIFDILFIEQWKQLFNEIMISFNQTLFYIFGFVCLATFITGTIEVVYNAIDLIQMFSYLKYINVNLPSNLQNYFDLFKFAQLQYFSNFTKQVALTFLTQKELEQYNFLPDKIKRDGYYSYCLLNYPFLFLLFVFAILLYPMAKLLLSQLQRFQVRIKEDDDDSILLKLKLIQLHIKLYIQQSCQYVINKLYFSGFISTHMILTYDILFVSLLNLFDLKLLFTTNNPFIAINVYIAILLTTIHCLLLFIYYSMLAKQTYFLEQKDYVRKCGSLFEGLKISTTSCTHFYKLFTLIKKSLFMLLITFCSSFPYCQSLSISFLSFIQVLYLFNYKPIISLIEYRKQLISESCVLILSLLITLIILMHDTHQDMFFYQDIIGWCSIMIITLLLLFQIILDIRQQFLLCQKQFILFHNILKSIQTKIQKAFENFSATQSNANSNVVLFY</sequence>
<protein>
    <recommendedName>
        <fullName evidence="6">EGF-like domain-containing protein</fullName>
    </recommendedName>
</protein>
<dbReference type="InParanoid" id="A0DNQ2"/>
<dbReference type="Pfam" id="PF13948">
    <property type="entry name" value="DUF4215"/>
    <property type="match status" value="1"/>
</dbReference>
<feature type="transmembrane region" description="Helical" evidence="4">
    <location>
        <begin position="911"/>
        <end position="936"/>
    </location>
</feature>
<keyword evidence="4" id="KW-0812">Transmembrane</keyword>
<dbReference type="KEGG" id="ptm:GSPATT00018865001"/>
<name>A0DNQ2_PARTE</name>
<feature type="domain" description="EGF-like" evidence="6">
    <location>
        <begin position="213"/>
        <end position="243"/>
    </location>
</feature>
<feature type="domain" description="EGF-like" evidence="6">
    <location>
        <begin position="381"/>
        <end position="414"/>
    </location>
</feature>
<dbReference type="OMA" id="FISTHMI"/>
<evidence type="ECO:0000256" key="4">
    <source>
        <dbReference type="SAM" id="Phobius"/>
    </source>
</evidence>
<dbReference type="EMBL" id="CT868518">
    <property type="protein sequence ID" value="CAK84669.1"/>
    <property type="molecule type" value="Genomic_DNA"/>
</dbReference>
<keyword evidence="4" id="KW-1133">Transmembrane helix</keyword>
<proteinExistence type="predicted"/>
<dbReference type="InterPro" id="IPR000742">
    <property type="entry name" value="EGF"/>
</dbReference>
<keyword evidence="1 5" id="KW-0732">Signal</keyword>
<evidence type="ECO:0000313" key="8">
    <source>
        <dbReference type="Proteomes" id="UP000000600"/>
    </source>
</evidence>
<feature type="domain" description="EGF-like" evidence="6">
    <location>
        <begin position="274"/>
        <end position="303"/>
    </location>
</feature>
<feature type="domain" description="EGF-like" evidence="6">
    <location>
        <begin position="150"/>
        <end position="180"/>
    </location>
</feature>
<reference evidence="7 8" key="1">
    <citation type="journal article" date="2006" name="Nature">
        <title>Global trends of whole-genome duplications revealed by the ciliate Paramecium tetraurelia.</title>
        <authorList>
            <consortium name="Genoscope"/>
            <person name="Aury J.-M."/>
            <person name="Jaillon O."/>
            <person name="Duret L."/>
            <person name="Noel B."/>
            <person name="Jubin C."/>
            <person name="Porcel B.M."/>
            <person name="Segurens B."/>
            <person name="Daubin V."/>
            <person name="Anthouard V."/>
            <person name="Aiach N."/>
            <person name="Arnaiz O."/>
            <person name="Billaut A."/>
            <person name="Beisson J."/>
            <person name="Blanc I."/>
            <person name="Bouhouche K."/>
            <person name="Camara F."/>
            <person name="Duharcourt S."/>
            <person name="Guigo R."/>
            <person name="Gogendeau D."/>
            <person name="Katinka M."/>
            <person name="Keller A.-M."/>
            <person name="Kissmehl R."/>
            <person name="Klotz C."/>
            <person name="Koll F."/>
            <person name="Le Moue A."/>
            <person name="Lepere C."/>
            <person name="Malinsky S."/>
            <person name="Nowacki M."/>
            <person name="Nowak J.K."/>
            <person name="Plattner H."/>
            <person name="Poulain J."/>
            <person name="Ruiz F."/>
            <person name="Serrano V."/>
            <person name="Zagulski M."/>
            <person name="Dessen P."/>
            <person name="Betermier M."/>
            <person name="Weissenbach J."/>
            <person name="Scarpelli C."/>
            <person name="Schachter V."/>
            <person name="Sperling L."/>
            <person name="Meyer E."/>
            <person name="Cohen J."/>
            <person name="Wincker P."/>
        </authorList>
    </citation>
    <scope>NUCLEOTIDE SEQUENCE [LARGE SCALE GENOMIC DNA]</scope>
    <source>
        <strain evidence="7 8">Stock d4-2</strain>
    </source>
</reference>
<feature type="transmembrane region" description="Helical" evidence="4">
    <location>
        <begin position="640"/>
        <end position="664"/>
    </location>
</feature>
<dbReference type="PANTHER" id="PTHR38934">
    <property type="entry name" value="HYPHALLY REGULATED CELL WALL PROTEIN 1"/>
    <property type="match status" value="1"/>
</dbReference>
<keyword evidence="8" id="KW-1185">Reference proteome</keyword>
<dbReference type="SMART" id="SM00181">
    <property type="entry name" value="EGF"/>
    <property type="match status" value="6"/>
</dbReference>
<dbReference type="Proteomes" id="UP000000600">
    <property type="component" value="Unassembled WGS sequence"/>
</dbReference>
<feature type="domain" description="EGF-like" evidence="6">
    <location>
        <begin position="244"/>
        <end position="273"/>
    </location>
</feature>
<evidence type="ECO:0000259" key="6">
    <source>
        <dbReference type="SMART" id="SM00181"/>
    </source>
</evidence>
<evidence type="ECO:0000256" key="1">
    <source>
        <dbReference type="ARBA" id="ARBA00022729"/>
    </source>
</evidence>
<dbReference type="InterPro" id="IPR009030">
    <property type="entry name" value="Growth_fac_rcpt_cys_sf"/>
</dbReference>
<evidence type="ECO:0000256" key="2">
    <source>
        <dbReference type="ARBA" id="ARBA00022737"/>
    </source>
</evidence>
<feature type="chain" id="PRO_5002624222" description="EGF-like domain-containing protein" evidence="5">
    <location>
        <begin position="19"/>
        <end position="1057"/>
    </location>
</feature>
<feature type="transmembrane region" description="Helical" evidence="4">
    <location>
        <begin position="731"/>
        <end position="753"/>
    </location>
</feature>
<feature type="transmembrane region" description="Helical" evidence="4">
    <location>
        <begin position="841"/>
        <end position="864"/>
    </location>
</feature>
<dbReference type="RefSeq" id="XP_001452066.1">
    <property type="nucleotide sequence ID" value="XM_001452029.1"/>
</dbReference>
<feature type="signal peptide" evidence="5">
    <location>
        <begin position="1"/>
        <end position="18"/>
    </location>
</feature>
<feature type="transmembrane region" description="Helical" evidence="4">
    <location>
        <begin position="804"/>
        <end position="829"/>
    </location>
</feature>
<keyword evidence="4" id="KW-0472">Membrane</keyword>